<keyword evidence="14 19" id="KW-0342">GTP-binding</keyword>
<comment type="subunit">
    <text evidence="5">Homotetramer.</text>
</comment>
<dbReference type="Pfam" id="PF01979">
    <property type="entry name" value="Amidohydro_1"/>
    <property type="match status" value="1"/>
</dbReference>
<evidence type="ECO:0000256" key="10">
    <source>
        <dbReference type="ARBA" id="ARBA00022801"/>
    </source>
</evidence>
<dbReference type="SMART" id="SM00177">
    <property type="entry name" value="ARF"/>
    <property type="match status" value="1"/>
</dbReference>
<dbReference type="Gene3D" id="3.20.20.140">
    <property type="entry name" value="Metal-dependent hydrolases"/>
    <property type="match status" value="1"/>
</dbReference>
<evidence type="ECO:0000256" key="6">
    <source>
        <dbReference type="ARBA" id="ARBA00022448"/>
    </source>
</evidence>
<dbReference type="PRINTS" id="PR00328">
    <property type="entry name" value="SAR1GTPBP"/>
</dbReference>
<evidence type="ECO:0000313" key="25">
    <source>
        <dbReference type="Proteomes" id="UP000440578"/>
    </source>
</evidence>
<organism evidence="24 25">
    <name type="scientific">Amphibalanus amphitrite</name>
    <name type="common">Striped barnacle</name>
    <name type="synonym">Balanus amphitrite</name>
    <dbReference type="NCBI Taxonomy" id="1232801"/>
    <lineage>
        <taxon>Eukaryota</taxon>
        <taxon>Metazoa</taxon>
        <taxon>Ecdysozoa</taxon>
        <taxon>Arthropoda</taxon>
        <taxon>Crustacea</taxon>
        <taxon>Multicrustacea</taxon>
        <taxon>Cirripedia</taxon>
        <taxon>Thoracica</taxon>
        <taxon>Thoracicalcarea</taxon>
        <taxon>Balanomorpha</taxon>
        <taxon>Balanoidea</taxon>
        <taxon>Balanidae</taxon>
        <taxon>Amphibalaninae</taxon>
        <taxon>Amphibalanus</taxon>
    </lineage>
</organism>
<dbReference type="CDD" id="cd01314">
    <property type="entry name" value="D-HYD"/>
    <property type="match status" value="1"/>
</dbReference>
<dbReference type="SUPFAM" id="SSF51338">
    <property type="entry name" value="Composite domain of metallo-dependent hydrolases"/>
    <property type="match status" value="2"/>
</dbReference>
<evidence type="ECO:0000256" key="3">
    <source>
        <dbReference type="ARBA" id="ARBA00008829"/>
    </source>
</evidence>
<feature type="binding site" evidence="19">
    <location>
        <position position="70"/>
    </location>
    <ligand>
        <name>GTP</name>
        <dbReference type="ChEBI" id="CHEBI:37565"/>
    </ligand>
</feature>
<evidence type="ECO:0000256" key="19">
    <source>
        <dbReference type="PIRSR" id="PIRSR606689-1"/>
    </source>
</evidence>
<dbReference type="PROSITE" id="PS51417">
    <property type="entry name" value="ARF"/>
    <property type="match status" value="1"/>
</dbReference>
<evidence type="ECO:0000256" key="11">
    <source>
        <dbReference type="ARBA" id="ARBA00022833"/>
    </source>
</evidence>
<dbReference type="AlphaFoldDB" id="A0A6A4X1S0"/>
<evidence type="ECO:0000256" key="17">
    <source>
        <dbReference type="ARBA" id="ARBA00039113"/>
    </source>
</evidence>
<comment type="PTM">
    <text evidence="21">Carbamylation allows a single lysine to coordinate two divalent metal cations.</text>
</comment>
<dbReference type="PANTHER" id="PTHR11647:SF1">
    <property type="entry name" value="COLLAPSIN RESPONSE MEDIATOR PROTEIN"/>
    <property type="match status" value="1"/>
</dbReference>
<feature type="binding site" evidence="19">
    <location>
        <begin position="126"/>
        <end position="129"/>
    </location>
    <ligand>
        <name>GTP</name>
        <dbReference type="ChEBI" id="CHEBI:37565"/>
    </ligand>
</feature>
<evidence type="ECO:0000256" key="15">
    <source>
        <dbReference type="ARBA" id="ARBA00023288"/>
    </source>
</evidence>
<dbReference type="GO" id="GO:0005829">
    <property type="term" value="C:cytosol"/>
    <property type="evidence" value="ECO:0007669"/>
    <property type="project" value="TreeGrafter"/>
</dbReference>
<dbReference type="InterPro" id="IPR006680">
    <property type="entry name" value="Amidohydro-rel"/>
</dbReference>
<comment type="caution">
    <text evidence="24">The sequence shown here is derived from an EMBL/GenBank/DDBJ whole genome shotgun (WGS) entry which is preliminary data.</text>
</comment>
<keyword evidence="6" id="KW-0813">Transport</keyword>
<protein>
    <recommendedName>
        <fullName evidence="18">ADP-ribosylation factor-like protein 3</fullName>
        <ecNumber evidence="17">3.5.2.2</ecNumber>
    </recommendedName>
</protein>
<dbReference type="GO" id="GO:0006208">
    <property type="term" value="P:pyrimidine nucleobase catabolic process"/>
    <property type="evidence" value="ECO:0007669"/>
    <property type="project" value="TreeGrafter"/>
</dbReference>
<evidence type="ECO:0000313" key="24">
    <source>
        <dbReference type="EMBL" id="KAF0313257.1"/>
    </source>
</evidence>
<dbReference type="GO" id="GO:0051649">
    <property type="term" value="P:establishment of localization in cell"/>
    <property type="evidence" value="ECO:0007669"/>
    <property type="project" value="UniProtKB-ARBA"/>
</dbReference>
<dbReference type="InterPro" id="IPR011059">
    <property type="entry name" value="Metal-dep_hydrolase_composite"/>
</dbReference>
<dbReference type="Gene3D" id="2.30.40.10">
    <property type="entry name" value="Urease, subunit C, domain 1"/>
    <property type="match status" value="1"/>
</dbReference>
<feature type="binding site" evidence="20">
    <location>
        <position position="48"/>
    </location>
    <ligand>
        <name>Mg(2+)</name>
        <dbReference type="ChEBI" id="CHEBI:18420"/>
    </ligand>
</feature>
<dbReference type="InterPro" id="IPR050378">
    <property type="entry name" value="Metallo-dep_Hydrolases_sf"/>
</dbReference>
<dbReference type="EC" id="3.5.2.2" evidence="17"/>
<keyword evidence="15" id="KW-0449">Lipoprotein</keyword>
<evidence type="ECO:0000256" key="7">
    <source>
        <dbReference type="ARBA" id="ARBA00022707"/>
    </source>
</evidence>
<keyword evidence="12" id="KW-0653">Protein transport</keyword>
<comment type="cofactor">
    <cofactor evidence="1">
        <name>Zn(2+)</name>
        <dbReference type="ChEBI" id="CHEBI:29105"/>
    </cofactor>
</comment>
<dbReference type="Gene3D" id="3.40.50.300">
    <property type="entry name" value="P-loop containing nucleotide triphosphate hydrolases"/>
    <property type="match status" value="1"/>
</dbReference>
<evidence type="ECO:0000256" key="18">
    <source>
        <dbReference type="ARBA" id="ARBA00040616"/>
    </source>
</evidence>
<dbReference type="InterPro" id="IPR032466">
    <property type="entry name" value="Metal_Hydrolase"/>
</dbReference>
<evidence type="ECO:0000256" key="20">
    <source>
        <dbReference type="PIRSR" id="PIRSR606689-2"/>
    </source>
</evidence>
<dbReference type="InterPro" id="IPR011778">
    <property type="entry name" value="Hydantoinase/dihydroPyrase"/>
</dbReference>
<dbReference type="GO" id="GO:0046872">
    <property type="term" value="F:metal ion binding"/>
    <property type="evidence" value="ECO:0007669"/>
    <property type="project" value="UniProtKB-KW"/>
</dbReference>
<dbReference type="FunFam" id="3.40.50.300:FF:000281">
    <property type="entry name" value="ADP-ribosylation factor-like protein 3"/>
    <property type="match status" value="1"/>
</dbReference>
<feature type="modified residue" description="N6-carboxylysine" evidence="21">
    <location>
        <position position="442"/>
    </location>
</feature>
<dbReference type="Proteomes" id="UP000440578">
    <property type="component" value="Unassembled WGS sequence"/>
</dbReference>
<dbReference type="GO" id="GO:0004157">
    <property type="term" value="F:dihydropyrimidinase activity"/>
    <property type="evidence" value="ECO:0007669"/>
    <property type="project" value="UniProtKB-EC"/>
</dbReference>
<keyword evidence="20" id="KW-0460">Magnesium</keyword>
<keyword evidence="10" id="KW-0378">Hydrolase</keyword>
<keyword evidence="13" id="KW-0333">Golgi apparatus</keyword>
<evidence type="ECO:0000256" key="9">
    <source>
        <dbReference type="ARBA" id="ARBA00022741"/>
    </source>
</evidence>
<evidence type="ECO:0000256" key="8">
    <source>
        <dbReference type="ARBA" id="ARBA00022723"/>
    </source>
</evidence>
<evidence type="ECO:0000256" key="2">
    <source>
        <dbReference type="ARBA" id="ARBA00004555"/>
    </source>
</evidence>
<dbReference type="InterPro" id="IPR027417">
    <property type="entry name" value="P-loop_NTPase"/>
</dbReference>
<dbReference type="GO" id="GO:0015031">
    <property type="term" value="P:protein transport"/>
    <property type="evidence" value="ECO:0007669"/>
    <property type="project" value="UniProtKB-KW"/>
</dbReference>
<proteinExistence type="inferred from homology"/>
<keyword evidence="8 20" id="KW-0479">Metal-binding</keyword>
<feature type="compositionally biased region" description="Basic and acidic residues" evidence="22">
    <location>
        <begin position="755"/>
        <end position="765"/>
    </location>
</feature>
<keyword evidence="11" id="KW-0862">Zinc</keyword>
<evidence type="ECO:0000256" key="21">
    <source>
        <dbReference type="PIRSR" id="PIRSR611778-50"/>
    </source>
</evidence>
<dbReference type="SUPFAM" id="SSF52540">
    <property type="entry name" value="P-loop containing nucleoside triphosphate hydrolases"/>
    <property type="match status" value="1"/>
</dbReference>
<comment type="subcellular location">
    <subcellularLocation>
        <location evidence="2">Golgi apparatus</location>
    </subcellularLocation>
</comment>
<dbReference type="Pfam" id="PF00025">
    <property type="entry name" value="Arf"/>
    <property type="match status" value="1"/>
</dbReference>
<gene>
    <name evidence="24" type="primary">DPYSL2</name>
    <name evidence="24" type="ORF">FJT64_001642</name>
</gene>
<dbReference type="GO" id="GO:0016192">
    <property type="term" value="P:vesicle-mediated transport"/>
    <property type="evidence" value="ECO:0007669"/>
    <property type="project" value="UniProtKB-ARBA"/>
</dbReference>
<evidence type="ECO:0000256" key="1">
    <source>
        <dbReference type="ARBA" id="ARBA00001947"/>
    </source>
</evidence>
<dbReference type="PANTHER" id="PTHR11647">
    <property type="entry name" value="HYDRANTOINASE/DIHYDROPYRIMIDINASE FAMILY MEMBER"/>
    <property type="match status" value="1"/>
</dbReference>
<feature type="region of interest" description="Disordered" evidence="22">
    <location>
        <begin position="739"/>
        <end position="807"/>
    </location>
</feature>
<dbReference type="EMBL" id="VIIS01000103">
    <property type="protein sequence ID" value="KAF0313257.1"/>
    <property type="molecule type" value="Genomic_DNA"/>
</dbReference>
<dbReference type="CDD" id="cd04155">
    <property type="entry name" value="Arl3"/>
    <property type="match status" value="1"/>
</dbReference>
<dbReference type="GO" id="GO:0005525">
    <property type="term" value="F:GTP binding"/>
    <property type="evidence" value="ECO:0007669"/>
    <property type="project" value="UniProtKB-KW"/>
</dbReference>
<accession>A0A6A4X1S0</accession>
<dbReference type="FunFam" id="3.20.20.140:FF:000001">
    <property type="entry name" value="Dihydropyrimidinase like 3"/>
    <property type="match status" value="1"/>
</dbReference>
<comment type="similarity">
    <text evidence="4">Belongs to the small GTPase superfamily. Arf family.</text>
</comment>
<dbReference type="NCBIfam" id="TIGR02033">
    <property type="entry name" value="D-hydantoinase"/>
    <property type="match status" value="1"/>
</dbReference>
<evidence type="ECO:0000256" key="4">
    <source>
        <dbReference type="ARBA" id="ARBA00010290"/>
    </source>
</evidence>
<feature type="binding site" evidence="19">
    <location>
        <begin position="24"/>
        <end position="31"/>
    </location>
    <ligand>
        <name>GTP</name>
        <dbReference type="ChEBI" id="CHEBI:37565"/>
    </ligand>
</feature>
<dbReference type="GO" id="GO:0005794">
    <property type="term" value="C:Golgi apparatus"/>
    <property type="evidence" value="ECO:0007669"/>
    <property type="project" value="UniProtKB-SubCell"/>
</dbReference>
<dbReference type="InterPro" id="IPR006689">
    <property type="entry name" value="Small_GTPase_ARF/SAR"/>
</dbReference>
<comment type="similarity">
    <text evidence="3">Belongs to the metallo-dependent hydrolases superfamily. Hydantoinase/dihydropyrimidinase family.</text>
</comment>
<name>A0A6A4X1S0_AMPAM</name>
<sequence>MGLLSLLRKLRPAQEREVRLLLLGLDNAGKTTLLKALASEDITQITPTQGFNIKSVLSDGFKLNVWDIGGQRKIRPYWRNYFDNTDVLIYVIDSADRKRFDETGQELAELLAEDKLVGVPVLIFANKQDLFNSAPASEIAESLGLHVIRDREWQIQGCSAATNEGVKVRGDGGEERGEPSVYFGTITLKYGMTSPRRTALNGRHDVTDGGGGFIPGMGENKQVPRVLSGGFFGYVDDAFSQRTPELPCERGETRAIGRSQQSDTQVTEVIEVKQVQILDAEPWKDEGDSAQNRLLIKGGQVVNEDQVIHADVYIEEGIIKQVGLNLITPGGARIIEAKGKYVIPGGVDTQTHFQQPVAGTVSCDDFYTGTRAALAGGTTTVLDVVMPERGESLVDAHDKWAGWAEQKACCDYGLHVGVTWWSEKVKLEMAELVSEHGVNSFKMFMAFKDQYQLSDAELLKAFNHCKQLGAVAQVHAENGDAIKEMTQRLLAVGVTGPEGHELSRPEEVEAEATQRACLLAHQVGCPLHIAPVMSRSAAEVVAAHRRRGQLVSGEATAAALATDGTHQWNRCWRHAAAHVTCPPLRPDPATPQHLAGMLANNDLQCASSNHCSFTVQQKEAGQDDFTKIPQGVNGVEDRMAVLWEKGVASGKMDLCQFVAATSTNAAKLFNIYPQKGVIAVGSDADIVIWDPTVVQRLSAKTHQQRCDFSVFEGLQCRGAPAWVLSRGRLCLEEGPAAARRWRAGPPRPAPAPPSDEFHNRSEPAEGVRNQQNSGFAVSGAQIDDKTPKRTGVKVHAPPGGKSAGSFW</sequence>
<dbReference type="OrthoDB" id="10258955at2759"/>
<feature type="domain" description="Amidohydrolase-related" evidence="23">
    <location>
        <begin position="341"/>
        <end position="728"/>
    </location>
</feature>
<reference evidence="24 25" key="1">
    <citation type="submission" date="2019-07" db="EMBL/GenBank/DDBJ databases">
        <title>Draft genome assembly of a fouling barnacle, Amphibalanus amphitrite (Darwin, 1854): The first reference genome for Thecostraca.</title>
        <authorList>
            <person name="Kim W."/>
        </authorList>
    </citation>
    <scope>NUCLEOTIDE SEQUENCE [LARGE SCALE GENOMIC DNA]</scope>
    <source>
        <strain evidence="24">SNU_AA5</strain>
        <tissue evidence="24">Soma without cirri and trophi</tissue>
    </source>
</reference>
<comment type="catalytic activity">
    <reaction evidence="16">
        <text>5,6-dihydrouracil + H2O = 3-(carbamoylamino)propanoate + H(+)</text>
        <dbReference type="Rhea" id="RHEA:16121"/>
        <dbReference type="ChEBI" id="CHEBI:11892"/>
        <dbReference type="ChEBI" id="CHEBI:15377"/>
        <dbReference type="ChEBI" id="CHEBI:15378"/>
        <dbReference type="ChEBI" id="CHEBI:15901"/>
        <dbReference type="EC" id="3.5.2.2"/>
    </reaction>
</comment>
<evidence type="ECO:0000256" key="13">
    <source>
        <dbReference type="ARBA" id="ARBA00023034"/>
    </source>
</evidence>
<keyword evidence="9 19" id="KW-0547">Nucleotide-binding</keyword>
<evidence type="ECO:0000256" key="16">
    <source>
        <dbReference type="ARBA" id="ARBA00036696"/>
    </source>
</evidence>
<dbReference type="GO" id="GO:0003924">
    <property type="term" value="F:GTPase activity"/>
    <property type="evidence" value="ECO:0007669"/>
    <property type="project" value="InterPro"/>
</dbReference>
<keyword evidence="25" id="KW-1185">Reference proteome</keyword>
<feature type="binding site" evidence="20">
    <location>
        <position position="31"/>
    </location>
    <ligand>
        <name>Mg(2+)</name>
        <dbReference type="ChEBI" id="CHEBI:18420"/>
    </ligand>
</feature>
<evidence type="ECO:0000256" key="12">
    <source>
        <dbReference type="ARBA" id="ARBA00022927"/>
    </source>
</evidence>
<dbReference type="SUPFAM" id="SSF51556">
    <property type="entry name" value="Metallo-dependent hydrolases"/>
    <property type="match status" value="1"/>
</dbReference>
<evidence type="ECO:0000259" key="23">
    <source>
        <dbReference type="Pfam" id="PF01979"/>
    </source>
</evidence>
<evidence type="ECO:0000256" key="5">
    <source>
        <dbReference type="ARBA" id="ARBA00011881"/>
    </source>
</evidence>
<evidence type="ECO:0000256" key="22">
    <source>
        <dbReference type="SAM" id="MobiDB-lite"/>
    </source>
</evidence>
<dbReference type="SMART" id="SM00178">
    <property type="entry name" value="SAR"/>
    <property type="match status" value="1"/>
</dbReference>
<keyword evidence="7" id="KW-0519">Myristate</keyword>
<dbReference type="InterPro" id="IPR005225">
    <property type="entry name" value="Small_GTP-bd"/>
</dbReference>
<dbReference type="NCBIfam" id="TIGR00231">
    <property type="entry name" value="small_GTP"/>
    <property type="match status" value="1"/>
</dbReference>
<evidence type="ECO:0000256" key="14">
    <source>
        <dbReference type="ARBA" id="ARBA00023134"/>
    </source>
</evidence>